<feature type="region of interest" description="Disordered" evidence="8">
    <location>
        <begin position="581"/>
        <end position="612"/>
    </location>
</feature>
<feature type="compositionally biased region" description="Polar residues" evidence="8">
    <location>
        <begin position="122"/>
        <end position="136"/>
    </location>
</feature>
<comment type="caution">
    <text evidence="9">The sequence shown here is derived from an EMBL/GenBank/DDBJ whole genome shotgun (WGS) entry which is preliminary data.</text>
</comment>
<comment type="subcellular location">
    <subcellularLocation>
        <location evidence="1">Nucleus</location>
    </subcellularLocation>
</comment>
<feature type="compositionally biased region" description="Basic and acidic residues" evidence="8">
    <location>
        <begin position="276"/>
        <end position="285"/>
    </location>
</feature>
<dbReference type="PANTHER" id="PTHR13469:SF8">
    <property type="entry name" value="HEXIM P-TEFB COMPLEX SUBUNIT 1"/>
    <property type="match status" value="1"/>
</dbReference>
<dbReference type="GO" id="GO:0097322">
    <property type="term" value="F:7SK snRNA binding"/>
    <property type="evidence" value="ECO:0007669"/>
    <property type="project" value="TreeGrafter"/>
</dbReference>
<dbReference type="GO" id="GO:0005654">
    <property type="term" value="C:nucleoplasm"/>
    <property type="evidence" value="ECO:0007669"/>
    <property type="project" value="TreeGrafter"/>
</dbReference>
<dbReference type="AlphaFoldDB" id="A0A9Q0MIM8"/>
<feature type="compositionally biased region" description="Low complexity" evidence="8">
    <location>
        <begin position="163"/>
        <end position="173"/>
    </location>
</feature>
<evidence type="ECO:0000256" key="8">
    <source>
        <dbReference type="SAM" id="MobiDB-lite"/>
    </source>
</evidence>
<protein>
    <submittedName>
        <fullName evidence="9">Uncharacterized protein</fullName>
    </submittedName>
</protein>
<evidence type="ECO:0000256" key="1">
    <source>
        <dbReference type="ARBA" id="ARBA00004123"/>
    </source>
</evidence>
<comment type="similarity">
    <text evidence="2">Belongs to the HEXIM family.</text>
</comment>
<feature type="compositionally biased region" description="Basic residues" evidence="8">
    <location>
        <begin position="247"/>
        <end position="259"/>
    </location>
</feature>
<keyword evidence="3" id="KW-0678">Repressor</keyword>
<feature type="compositionally biased region" description="Polar residues" evidence="8">
    <location>
        <begin position="174"/>
        <end position="188"/>
    </location>
</feature>
<dbReference type="GO" id="GO:0004861">
    <property type="term" value="F:cyclin-dependent protein serine/threonine kinase inhibitor activity"/>
    <property type="evidence" value="ECO:0007669"/>
    <property type="project" value="InterPro"/>
</dbReference>
<evidence type="ECO:0000313" key="10">
    <source>
        <dbReference type="Proteomes" id="UP001142055"/>
    </source>
</evidence>
<dbReference type="GO" id="GO:0000122">
    <property type="term" value="P:negative regulation of transcription by RNA polymerase II"/>
    <property type="evidence" value="ECO:0007669"/>
    <property type="project" value="InterPro"/>
</dbReference>
<evidence type="ECO:0000256" key="4">
    <source>
        <dbReference type="ARBA" id="ARBA00023015"/>
    </source>
</evidence>
<dbReference type="EMBL" id="JAPWDV010000001">
    <property type="protein sequence ID" value="KAJ6225122.1"/>
    <property type="molecule type" value="Genomic_DNA"/>
</dbReference>
<keyword evidence="6" id="KW-0804">Transcription</keyword>
<keyword evidence="7" id="KW-0539">Nucleus</keyword>
<gene>
    <name evidence="9" type="ORF">RDWZM_003667</name>
</gene>
<feature type="compositionally biased region" description="Polar residues" evidence="8">
    <location>
        <begin position="263"/>
        <end position="275"/>
    </location>
</feature>
<feature type="compositionally biased region" description="Low complexity" evidence="8">
    <location>
        <begin position="581"/>
        <end position="610"/>
    </location>
</feature>
<dbReference type="Proteomes" id="UP001142055">
    <property type="component" value="Chromosome 1"/>
</dbReference>
<dbReference type="InterPro" id="IPR024872">
    <property type="entry name" value="HEXIM"/>
</dbReference>
<name>A0A9Q0MIM8_BLOTA</name>
<evidence type="ECO:0000256" key="2">
    <source>
        <dbReference type="ARBA" id="ARBA00008409"/>
    </source>
</evidence>
<feature type="compositionally biased region" description="Polar residues" evidence="8">
    <location>
        <begin position="225"/>
        <end position="245"/>
    </location>
</feature>
<keyword evidence="5" id="KW-0175">Coiled coil</keyword>
<organism evidence="9 10">
    <name type="scientific">Blomia tropicalis</name>
    <name type="common">Mite</name>
    <dbReference type="NCBI Taxonomy" id="40697"/>
    <lineage>
        <taxon>Eukaryota</taxon>
        <taxon>Metazoa</taxon>
        <taxon>Ecdysozoa</taxon>
        <taxon>Arthropoda</taxon>
        <taxon>Chelicerata</taxon>
        <taxon>Arachnida</taxon>
        <taxon>Acari</taxon>
        <taxon>Acariformes</taxon>
        <taxon>Sarcoptiformes</taxon>
        <taxon>Astigmata</taxon>
        <taxon>Glycyphagoidea</taxon>
        <taxon>Echimyopodidae</taxon>
        <taxon>Blomia</taxon>
    </lineage>
</organism>
<feature type="compositionally biased region" description="Low complexity" evidence="8">
    <location>
        <begin position="34"/>
        <end position="54"/>
    </location>
</feature>
<feature type="region of interest" description="Disordered" evidence="8">
    <location>
        <begin position="432"/>
        <end position="483"/>
    </location>
</feature>
<evidence type="ECO:0000313" key="9">
    <source>
        <dbReference type="EMBL" id="KAJ6225122.1"/>
    </source>
</evidence>
<evidence type="ECO:0000256" key="7">
    <source>
        <dbReference type="ARBA" id="ARBA00023242"/>
    </source>
</evidence>
<feature type="region of interest" description="Disordered" evidence="8">
    <location>
        <begin position="71"/>
        <end position="285"/>
    </location>
</feature>
<keyword evidence="10" id="KW-1185">Reference proteome</keyword>
<reference evidence="9" key="1">
    <citation type="submission" date="2022-12" db="EMBL/GenBank/DDBJ databases">
        <title>Genome assemblies of Blomia tropicalis.</title>
        <authorList>
            <person name="Cui Y."/>
        </authorList>
    </citation>
    <scope>NUCLEOTIDE SEQUENCE</scope>
    <source>
        <tissue evidence="9">Adult mites</tissue>
    </source>
</reference>
<feature type="compositionally biased region" description="Polar residues" evidence="8">
    <location>
        <begin position="434"/>
        <end position="444"/>
    </location>
</feature>
<accession>A0A9Q0MIM8</accession>
<dbReference type="GO" id="GO:0005737">
    <property type="term" value="C:cytoplasm"/>
    <property type="evidence" value="ECO:0007669"/>
    <property type="project" value="InterPro"/>
</dbReference>
<evidence type="ECO:0000256" key="3">
    <source>
        <dbReference type="ARBA" id="ARBA00022491"/>
    </source>
</evidence>
<dbReference type="Gene3D" id="6.10.250.2910">
    <property type="match status" value="1"/>
</dbReference>
<feature type="compositionally biased region" description="Polar residues" evidence="8">
    <location>
        <begin position="452"/>
        <end position="473"/>
    </location>
</feature>
<sequence length="646" mass="72673">MDIHELEHCSVETSCLMPPSAVNFGRDTCVSFEQHQPQSPPQHQKPTHHSSPQSTLNVSQSLLAETTVNHNNHHQSRNGTGNNNNNNSNWSPYKSGSRGNNENNGNRNGQSNYRQPKGQYRPFNSINGSHHNSTVKSGGMCRRNNSVSLHSKHHQQQQGNDLSSSSSTAASASKINEPNSISKTNCDTNGKIAGNGNKPFSRRNASANASHNRGRKNSKVDKSMIANNAKNYKRSSNTSLDDSVTSRPKKARRSRRRKRPVEQRTNGNAHQTYTIDEQRERREKRMRWTECNAEEVSRLHRNCMQKGQPLAPYNTTQFIMNEHNAEKEINFDELSGQITQMHNNRKHHNGEEQQQASEKSMVKVNVSGDGSDCDNSLRDDDYHYSSPEDESYFLEQQFHEAYDTMHAERLNSMSKSDLLKEYLLIEKELESLRQKSPSSSTTNGPVYAPMGNNDSQATHSQPISMGNNASSPRHSFHRGCNQSRHQCNNNVRSLFKENKHLRKLLKQVYNRYNSLVYTVQYVHSTNSTNSQEAAGSCGTTNLDESLSFTSGYNQSQMVSELQLTNELHNRIEKYIFNPSKSSLSTNTSSSSSSSYTTTTTTSSSGATSFISEDDEMLNPTMQNYESNMASIRTLLNEIIELVVEGN</sequence>
<dbReference type="PANTHER" id="PTHR13469">
    <property type="entry name" value="HEXAMETHYLENE BISACETAMIDE INDUCIBLE 1"/>
    <property type="match status" value="1"/>
</dbReference>
<keyword evidence="4" id="KW-0805">Transcription regulation</keyword>
<feature type="compositionally biased region" description="Low complexity" evidence="8">
    <location>
        <begin position="78"/>
        <end position="114"/>
    </location>
</feature>
<dbReference type="OrthoDB" id="10058500at2759"/>
<proteinExistence type="inferred from homology"/>
<evidence type="ECO:0000256" key="6">
    <source>
        <dbReference type="ARBA" id="ARBA00023163"/>
    </source>
</evidence>
<evidence type="ECO:0000256" key="5">
    <source>
        <dbReference type="ARBA" id="ARBA00023054"/>
    </source>
</evidence>
<dbReference type="Pfam" id="PF15313">
    <property type="entry name" value="HEXIM"/>
    <property type="match status" value="1"/>
</dbReference>
<dbReference type="PRINTS" id="PR02094">
    <property type="entry name" value="HEXIMFAMILY"/>
</dbReference>
<feature type="region of interest" description="Disordered" evidence="8">
    <location>
        <begin position="32"/>
        <end position="56"/>
    </location>
</feature>